<evidence type="ECO:0000313" key="3">
    <source>
        <dbReference type="EMBL" id="SDU60426.1"/>
    </source>
</evidence>
<protein>
    <recommendedName>
        <fullName evidence="2">DUF6351 domain-containing protein</fullName>
    </recommendedName>
</protein>
<gene>
    <name evidence="3" type="ORF">SAMN04488563_3127</name>
</gene>
<evidence type="ECO:0000259" key="2">
    <source>
        <dbReference type="Pfam" id="PF19878"/>
    </source>
</evidence>
<accession>A0A1H2JWA6</accession>
<feature type="domain" description="DUF6351" evidence="2">
    <location>
        <begin position="32"/>
        <end position="703"/>
    </location>
</feature>
<reference evidence="4" key="1">
    <citation type="submission" date="2016-10" db="EMBL/GenBank/DDBJ databases">
        <authorList>
            <person name="Varghese N."/>
            <person name="Submissions S."/>
        </authorList>
    </citation>
    <scope>NUCLEOTIDE SEQUENCE [LARGE SCALE GENOMIC DNA]</scope>
    <source>
        <strain evidence="4">DSM 45079</strain>
    </source>
</reference>
<dbReference type="STRING" id="419479.SAMN04488563_3127"/>
<feature type="signal peptide" evidence="1">
    <location>
        <begin position="1"/>
        <end position="25"/>
    </location>
</feature>
<dbReference type="EMBL" id="LT629791">
    <property type="protein sequence ID" value="SDU60426.1"/>
    <property type="molecule type" value="Genomic_DNA"/>
</dbReference>
<dbReference type="RefSeq" id="WP_046769882.1">
    <property type="nucleotide sequence ID" value="NZ_LBMC01000013.1"/>
</dbReference>
<evidence type="ECO:0000313" key="4">
    <source>
        <dbReference type="Proteomes" id="UP000182977"/>
    </source>
</evidence>
<dbReference type="Proteomes" id="UP000182977">
    <property type="component" value="Chromosome I"/>
</dbReference>
<keyword evidence="1" id="KW-0732">Signal</keyword>
<evidence type="ECO:0000256" key="1">
    <source>
        <dbReference type="SAM" id="SignalP"/>
    </source>
</evidence>
<name>A0A1H2JWA6_9ACTN</name>
<organism evidence="3 4">
    <name type="scientific">Jiangella alkaliphila</name>
    <dbReference type="NCBI Taxonomy" id="419479"/>
    <lineage>
        <taxon>Bacteria</taxon>
        <taxon>Bacillati</taxon>
        <taxon>Actinomycetota</taxon>
        <taxon>Actinomycetes</taxon>
        <taxon>Jiangellales</taxon>
        <taxon>Jiangellaceae</taxon>
        <taxon>Jiangella</taxon>
    </lineage>
</organism>
<dbReference type="SUPFAM" id="SSF53474">
    <property type="entry name" value="alpha/beta-Hydrolases"/>
    <property type="match status" value="1"/>
</dbReference>
<proteinExistence type="predicted"/>
<dbReference type="OrthoDB" id="3078806at2"/>
<sequence>MHRFSVAAIAASVLALALVSAAAPAAPRGLELSTLSGRADTVTGVDTLLRVDVPRDVPLHRVTVRLNGDDVTEAFVADPARRTLTGLVDGLRLGPNTLVASAPGRYGDRLDVVNHPQEGPVFSGPHQQPYVCETAQFTVPVIGGTLGPPLDEHCTVAPRVDYFYRTTAGAYAPWPDGATSYPADLASTTTSAGVTVPFIVRMETDSANRAVVQTSLLHDPLGEPEPTPTLRAGGWNGRAVFTLGGGCSGGWYRSGAGTGGVTDAFLLGQGYALMSSSLNVFGNNCHDLTAAESAMMTKELFVERYGPVEHTIGFGCSGGSYQAHQITDNYPGIFDGIVVGCSFPEVGFGTVDFISDAWLLHEYFTNDATLTWSQEQQRQVAGFATYATLPAMAVSAGRIDPRRFCGVLPAEQRYDPVTNPGGARCDVYDHAINVYGADPETGFARRPLDNVGIQYGLATLNDGTISPEQFLELNERIGGFDADANIVAERTVADLDATRIAYRTGRLTNGGGGLADVPIIDYRAYFDDQPAGDIHVRYHTNSLRERLENANGTAANHVSLLEDARYGLFSTGSPLLQHAITQMDAWLTTLAADDSGADRIDQIVAARPAELVEGCMTRAAAPEFVAETLDRDPAGECERLYPSASFPREVAGESVAADVVKCRLKEPERDDYAVEWTSAQWERLATIFAGGVCDYTVPGAGQQGLAGTWLRF</sequence>
<dbReference type="InterPro" id="IPR045556">
    <property type="entry name" value="DUF6351"/>
</dbReference>
<dbReference type="InterPro" id="IPR029058">
    <property type="entry name" value="AB_hydrolase_fold"/>
</dbReference>
<dbReference type="Pfam" id="PF19878">
    <property type="entry name" value="DUF6351"/>
    <property type="match status" value="1"/>
</dbReference>
<dbReference type="AlphaFoldDB" id="A0A1H2JWA6"/>
<feature type="chain" id="PRO_5009277883" description="DUF6351 domain-containing protein" evidence="1">
    <location>
        <begin position="26"/>
        <end position="712"/>
    </location>
</feature>
<keyword evidence="4" id="KW-1185">Reference proteome</keyword>